<gene>
    <name evidence="2" type="ORF">Shyd_85350</name>
</gene>
<name>A0ABQ3PQ61_9ACTN</name>
<proteinExistence type="predicted"/>
<reference evidence="2" key="1">
    <citation type="submission" date="2024-05" db="EMBL/GenBank/DDBJ databases">
        <title>Whole genome shotgun sequence of Streptomyces hydrogenans NBRC 13475.</title>
        <authorList>
            <person name="Komaki H."/>
            <person name="Tamura T."/>
        </authorList>
    </citation>
    <scope>NUCLEOTIDE SEQUENCE</scope>
    <source>
        <strain evidence="2">NBRC 13475</strain>
    </source>
</reference>
<dbReference type="EMBL" id="BNDW01000117">
    <property type="protein sequence ID" value="GHI27164.1"/>
    <property type="molecule type" value="Genomic_DNA"/>
</dbReference>
<accession>A0ABQ3PQ61</accession>
<evidence type="ECO:0000256" key="1">
    <source>
        <dbReference type="SAM" id="MobiDB-lite"/>
    </source>
</evidence>
<dbReference type="Proteomes" id="UP001052739">
    <property type="component" value="Unassembled WGS sequence"/>
</dbReference>
<keyword evidence="3" id="KW-1185">Reference proteome</keyword>
<organism evidence="2 3">
    <name type="scientific">Streptomyces hydrogenans</name>
    <dbReference type="NCBI Taxonomy" id="1873719"/>
    <lineage>
        <taxon>Bacteria</taxon>
        <taxon>Bacillati</taxon>
        <taxon>Actinomycetota</taxon>
        <taxon>Actinomycetes</taxon>
        <taxon>Kitasatosporales</taxon>
        <taxon>Streptomycetaceae</taxon>
        <taxon>Streptomyces</taxon>
    </lineage>
</organism>
<comment type="caution">
    <text evidence="2">The sequence shown here is derived from an EMBL/GenBank/DDBJ whole genome shotgun (WGS) entry which is preliminary data.</text>
</comment>
<evidence type="ECO:0000313" key="3">
    <source>
        <dbReference type="Proteomes" id="UP001052739"/>
    </source>
</evidence>
<sequence length="204" mass="19470">MLVLAAGEGGEQFSERVSCRLRPHGRRGCAGVGRGGRGDRFPDGVGDVGPGGVGEPAEVEAEVAGEGEALAQTADQEQPVTVRACGPLLAEGGVGAGGGGVPVGGGPAVVGVVVGAAEGGADEAVEVVRPQAEGVLADEGPFDEAAGGCLVGEAGGLGGELGVEGVQQGDGAQEVAFVGGEVGEGAGDQGAEAVLEVGRDVARP</sequence>
<evidence type="ECO:0000313" key="2">
    <source>
        <dbReference type="EMBL" id="GHI27164.1"/>
    </source>
</evidence>
<feature type="region of interest" description="Disordered" evidence="1">
    <location>
        <begin position="182"/>
        <end position="204"/>
    </location>
</feature>
<protein>
    <submittedName>
        <fullName evidence="2">Uncharacterized protein</fullName>
    </submittedName>
</protein>
<feature type="region of interest" description="Disordered" evidence="1">
    <location>
        <begin position="28"/>
        <end position="52"/>
    </location>
</feature>